<dbReference type="OrthoDB" id="103454at2759"/>
<evidence type="ECO:0000259" key="11">
    <source>
        <dbReference type="Pfam" id="PF08801"/>
    </source>
</evidence>
<evidence type="ECO:0000256" key="5">
    <source>
        <dbReference type="ARBA" id="ARBA00022927"/>
    </source>
</evidence>
<proteinExistence type="inferred from homology"/>
<dbReference type="GO" id="GO:0031080">
    <property type="term" value="C:nuclear pore outer ring"/>
    <property type="evidence" value="ECO:0007669"/>
    <property type="project" value="TreeGrafter"/>
</dbReference>
<keyword evidence="7" id="KW-0539">Nucleus</keyword>
<evidence type="ECO:0000256" key="9">
    <source>
        <dbReference type="SAM" id="MobiDB-lite"/>
    </source>
</evidence>
<dbReference type="PANTHER" id="PTHR13405">
    <property type="entry name" value="NUCLEAR PORE COMPLEX PROTEIN NUP133"/>
    <property type="match status" value="1"/>
</dbReference>
<keyword evidence="13" id="KW-1185">Reference proteome</keyword>
<dbReference type="Proteomes" id="UP000266861">
    <property type="component" value="Unassembled WGS sequence"/>
</dbReference>
<dbReference type="EMBL" id="PQFF01000134">
    <property type="protein sequence ID" value="RHZ79616.1"/>
    <property type="molecule type" value="Genomic_DNA"/>
</dbReference>
<dbReference type="InterPro" id="IPR037624">
    <property type="entry name" value="Nup133-like"/>
</dbReference>
<evidence type="ECO:0000256" key="2">
    <source>
        <dbReference type="ARBA" id="ARBA00005569"/>
    </source>
</evidence>
<evidence type="ECO:0008006" key="14">
    <source>
        <dbReference type="Google" id="ProtNLM"/>
    </source>
</evidence>
<evidence type="ECO:0000259" key="10">
    <source>
        <dbReference type="Pfam" id="PF03177"/>
    </source>
</evidence>
<dbReference type="Gene3D" id="1.20.58.1380">
    <property type="match status" value="1"/>
</dbReference>
<feature type="compositionally biased region" description="Polar residues" evidence="9">
    <location>
        <begin position="48"/>
        <end position="60"/>
    </location>
</feature>
<accession>A0A397J0T4</accession>
<evidence type="ECO:0000256" key="7">
    <source>
        <dbReference type="ARBA" id="ARBA00023242"/>
    </source>
</evidence>
<dbReference type="Pfam" id="PF08801">
    <property type="entry name" value="Nucleoporin_N"/>
    <property type="match status" value="1"/>
</dbReference>
<dbReference type="InterPro" id="IPR015943">
    <property type="entry name" value="WD40/YVTN_repeat-like_dom_sf"/>
</dbReference>
<protein>
    <recommendedName>
        <fullName evidence="14">Nucleoporin Nup133/Nup155-like C-terminal domain-containing protein</fullName>
    </recommendedName>
</protein>
<keyword evidence="4" id="KW-0509">mRNA transport</keyword>
<dbReference type="Pfam" id="PF03177">
    <property type="entry name" value="Nucleoporin_C"/>
    <property type="match status" value="1"/>
</dbReference>
<sequence>MFTVKAKLQQTPTSTEQSDSEDTFEQRNKITFVRSNSEPSLTKPDPVSSDSPKFQPSSLNPDLLPDSPYPPEITKFEVTSPTPTTYLKFEKHVVEHFSSLPTKVEEVLHTAEVYEGHLSWSTGYAAVVTLTYCYVWNYKKDHDKQPLKRPDTVYKFQMPICKDDEPSSNKSYDKLPLVCIIPSIQGANPGLMVCTPEGEFRYWEDISYAMTEANRYKSLQLHLRDNDRGIYLTCHEIKRSLRENWAIIFGTERAALYRINIFQSNGKPTLDYTLFPRPGGIMSQLSSYIWQSGNISGGDFGKIVSTTLGIKLGKNHFSGTYVLLEKSLEKWDLPLTRNHTPKYSSGYDIYKSIVQEIRYNDGGFEAEDREIKLLDLEYARNEELILLVSSVPNSNQMEFDETKNVSYFLIVLNIPELTSDNGQYNIVRCIPLKVQSNISLGPQAHLIMPNGGPATFVVFPQAIFLTTIIKGANYNNIVTMRDPINDRIIGFCAEGSKSWHFKDKDDNISQIHVLTTKTGVMSCQLNIAEIKEKSPQNKYDEMDIEDSQAKTNRELKSTLEQAVFRKGEQNVPVECTLSPDFKGDINQVVLEISDEILESRSKFMENLNDLSFQLNERNKRMSNLIKFINNSNIMDKLYYSTRQQIFWDSEKVACAKKLWEYYNMSYNSSRDTIEESLRKLMTNAIQDYIQDRNIKIKPLEDIPRYFFRYRVRDLGSVFTHIQRVIEILSDTEARSTTVLEANAIILLCFDAAFDFRRNNKELYAITTNDSKGSWTYQPELLKVLQRQFEETDVAIRNYTLQSSNKSLYSIDENDNVHSHSIKLEKLKDHLSGLADVLFKLTAQRLICDDIIEKNFAQNYRDQWTDILKKLVTNGMSDKAFDLSETYEDYKSLVSLIMESNLDVNKYIEIYMLKYKEKFAFMLYEWYFEKERYADLLSQQHATKHKEWLQKFLNERNLSGISWIHDINMRQYSDASIKTRHLAQKVKRIEDRKTFLSISKLTYLTELKDDSELKSDQVLETFDEIRKCGELVIAYKEIQDQFIKAATSSNQRFYNEYDQVNYIAKKVISNVQESRPLLAKLFIQCIPRILRGEKVSTEELVGVMTLRDVKQKDDYPFVLLFVSEDKLLPDALRRELLQTIWRRIYINDRWDWISDTNDMSDEEINERISDTAVFHTLLVAQDNEKPLSQWFNPPASSFFASTVEQLQSRFPTFKEEQIKELIEDYKKENIALQHAIQELQLNTHVDHALRLLKLKSLGDDDQLDPMEVEDT</sequence>
<dbReference type="GO" id="GO:0016973">
    <property type="term" value="P:poly(A)+ mRNA export from nucleus"/>
    <property type="evidence" value="ECO:0007669"/>
    <property type="project" value="TreeGrafter"/>
</dbReference>
<evidence type="ECO:0000256" key="1">
    <source>
        <dbReference type="ARBA" id="ARBA00004259"/>
    </source>
</evidence>
<dbReference type="GO" id="GO:0017056">
    <property type="term" value="F:structural constituent of nuclear pore"/>
    <property type="evidence" value="ECO:0007669"/>
    <property type="project" value="InterPro"/>
</dbReference>
<dbReference type="GO" id="GO:0000972">
    <property type="term" value="P:transcription-dependent tethering of RNA polymerase II gene DNA at nuclear periphery"/>
    <property type="evidence" value="ECO:0007669"/>
    <property type="project" value="TreeGrafter"/>
</dbReference>
<dbReference type="Gene3D" id="2.130.10.10">
    <property type="entry name" value="YVTN repeat-like/Quinoprotein amine dehydrogenase"/>
    <property type="match status" value="1"/>
</dbReference>
<dbReference type="STRING" id="1348612.A0A397J0T4"/>
<evidence type="ECO:0000256" key="8">
    <source>
        <dbReference type="SAM" id="Coils"/>
    </source>
</evidence>
<feature type="domain" description="Nucleoporin Nup133/Nup155-like N-terminal" evidence="11">
    <location>
        <begin position="94"/>
        <end position="468"/>
    </location>
</feature>
<comment type="similarity">
    <text evidence="2">Belongs to the nucleoporin Nup133 family.</text>
</comment>
<evidence type="ECO:0000313" key="13">
    <source>
        <dbReference type="Proteomes" id="UP000266861"/>
    </source>
</evidence>
<name>A0A397J0T4_9GLOM</name>
<keyword evidence="3" id="KW-0813">Transport</keyword>
<feature type="domain" description="Nucleoporin Nup133/Nup155-like C-terminal" evidence="10">
    <location>
        <begin position="864"/>
        <end position="1243"/>
    </location>
</feature>
<evidence type="ECO:0000256" key="4">
    <source>
        <dbReference type="ARBA" id="ARBA00022816"/>
    </source>
</evidence>
<dbReference type="PANTHER" id="PTHR13405:SF11">
    <property type="entry name" value="NUCLEAR PORE COMPLEX PROTEIN NUP133"/>
    <property type="match status" value="1"/>
</dbReference>
<feature type="region of interest" description="Disordered" evidence="9">
    <location>
        <begin position="1"/>
        <end position="69"/>
    </location>
</feature>
<dbReference type="AlphaFoldDB" id="A0A397J0T4"/>
<reference evidence="12 13" key="1">
    <citation type="submission" date="2018-08" db="EMBL/GenBank/DDBJ databases">
        <title>Genome and evolution of the arbuscular mycorrhizal fungus Diversispora epigaea (formerly Glomus versiforme) and its bacterial endosymbionts.</title>
        <authorList>
            <person name="Sun X."/>
            <person name="Fei Z."/>
            <person name="Harrison M."/>
        </authorList>
    </citation>
    <scope>NUCLEOTIDE SEQUENCE [LARGE SCALE GENOMIC DNA]</scope>
    <source>
        <strain evidence="12 13">IT104</strain>
    </source>
</reference>
<feature type="compositionally biased region" description="Polar residues" evidence="9">
    <location>
        <begin position="8"/>
        <end position="17"/>
    </location>
</feature>
<evidence type="ECO:0000256" key="6">
    <source>
        <dbReference type="ARBA" id="ARBA00023010"/>
    </source>
</evidence>
<keyword evidence="8" id="KW-0175">Coiled coil</keyword>
<keyword evidence="5" id="KW-0653">Protein transport</keyword>
<evidence type="ECO:0000256" key="3">
    <source>
        <dbReference type="ARBA" id="ARBA00022448"/>
    </source>
</evidence>
<comment type="subcellular location">
    <subcellularLocation>
        <location evidence="1">Nucleus envelope</location>
    </subcellularLocation>
</comment>
<evidence type="ECO:0000313" key="12">
    <source>
        <dbReference type="EMBL" id="RHZ79616.1"/>
    </source>
</evidence>
<keyword evidence="6" id="KW-0811">Translocation</keyword>
<feature type="coiled-coil region" evidence="8">
    <location>
        <begin position="1214"/>
        <end position="1241"/>
    </location>
</feature>
<dbReference type="InterPro" id="IPR007187">
    <property type="entry name" value="Nucleoporin_Nup133/Nup155_C"/>
</dbReference>
<gene>
    <name evidence="12" type="ORF">Glove_143g58</name>
</gene>
<dbReference type="SUPFAM" id="SSF117289">
    <property type="entry name" value="Nucleoporin domain"/>
    <property type="match status" value="1"/>
</dbReference>
<comment type="caution">
    <text evidence="12">The sequence shown here is derived from an EMBL/GenBank/DDBJ whole genome shotgun (WGS) entry which is preliminary data.</text>
</comment>
<organism evidence="12 13">
    <name type="scientific">Diversispora epigaea</name>
    <dbReference type="NCBI Taxonomy" id="1348612"/>
    <lineage>
        <taxon>Eukaryota</taxon>
        <taxon>Fungi</taxon>
        <taxon>Fungi incertae sedis</taxon>
        <taxon>Mucoromycota</taxon>
        <taxon>Glomeromycotina</taxon>
        <taxon>Glomeromycetes</taxon>
        <taxon>Diversisporales</taxon>
        <taxon>Diversisporaceae</taxon>
        <taxon>Diversispora</taxon>
    </lineage>
</organism>
<dbReference type="GO" id="GO:0006606">
    <property type="term" value="P:protein import into nucleus"/>
    <property type="evidence" value="ECO:0007669"/>
    <property type="project" value="TreeGrafter"/>
</dbReference>
<dbReference type="InterPro" id="IPR014908">
    <property type="entry name" value="Nucleoporin_Nup133/Nup155_N"/>
</dbReference>